<dbReference type="EMBL" id="JADGJH010001945">
    <property type="protein sequence ID" value="KAJ3106635.1"/>
    <property type="molecule type" value="Genomic_DNA"/>
</dbReference>
<name>A0AAD5SUM3_9FUNG</name>
<dbReference type="Gene3D" id="1.20.5.170">
    <property type="match status" value="1"/>
</dbReference>
<organism evidence="4 5">
    <name type="scientific">Physocladia obscura</name>
    <dbReference type="NCBI Taxonomy" id="109957"/>
    <lineage>
        <taxon>Eukaryota</taxon>
        <taxon>Fungi</taxon>
        <taxon>Fungi incertae sedis</taxon>
        <taxon>Chytridiomycota</taxon>
        <taxon>Chytridiomycota incertae sedis</taxon>
        <taxon>Chytridiomycetes</taxon>
        <taxon>Chytridiales</taxon>
        <taxon>Chytriomycetaceae</taxon>
        <taxon>Physocladia</taxon>
    </lineage>
</organism>
<feature type="compositionally biased region" description="Polar residues" evidence="2">
    <location>
        <begin position="1"/>
        <end position="15"/>
    </location>
</feature>
<dbReference type="AlphaFoldDB" id="A0AAD5SUM3"/>
<comment type="caution">
    <text evidence="4">The sequence shown here is derived from an EMBL/GenBank/DDBJ whole genome shotgun (WGS) entry which is preliminary data.</text>
</comment>
<evidence type="ECO:0000256" key="2">
    <source>
        <dbReference type="SAM" id="MobiDB-lite"/>
    </source>
</evidence>
<dbReference type="GO" id="GO:0003700">
    <property type="term" value="F:DNA-binding transcription factor activity"/>
    <property type="evidence" value="ECO:0007669"/>
    <property type="project" value="InterPro"/>
</dbReference>
<gene>
    <name evidence="4" type="ORF">HK100_003709</name>
</gene>
<reference evidence="4" key="1">
    <citation type="submission" date="2020-05" db="EMBL/GenBank/DDBJ databases">
        <title>Phylogenomic resolution of chytrid fungi.</title>
        <authorList>
            <person name="Stajich J.E."/>
            <person name="Amses K."/>
            <person name="Simmons R."/>
            <person name="Seto K."/>
            <person name="Myers J."/>
            <person name="Bonds A."/>
            <person name="Quandt C.A."/>
            <person name="Barry K."/>
            <person name="Liu P."/>
            <person name="Grigoriev I."/>
            <person name="Longcore J.E."/>
            <person name="James T.Y."/>
        </authorList>
    </citation>
    <scope>NUCLEOTIDE SEQUENCE</scope>
    <source>
        <strain evidence="4">JEL0513</strain>
    </source>
</reference>
<dbReference type="Pfam" id="PF00170">
    <property type="entry name" value="bZIP_1"/>
    <property type="match status" value="1"/>
</dbReference>
<evidence type="ECO:0000313" key="5">
    <source>
        <dbReference type="Proteomes" id="UP001211907"/>
    </source>
</evidence>
<dbReference type="CDD" id="cd14688">
    <property type="entry name" value="bZIP_YAP"/>
    <property type="match status" value="1"/>
</dbReference>
<accession>A0AAD5SUM3</accession>
<dbReference type="Proteomes" id="UP001211907">
    <property type="component" value="Unassembled WGS sequence"/>
</dbReference>
<proteinExistence type="predicted"/>
<evidence type="ECO:0000313" key="4">
    <source>
        <dbReference type="EMBL" id="KAJ3106635.1"/>
    </source>
</evidence>
<evidence type="ECO:0000256" key="1">
    <source>
        <dbReference type="SAM" id="Coils"/>
    </source>
</evidence>
<keyword evidence="1" id="KW-0175">Coiled coil</keyword>
<feature type="domain" description="BZIP" evidence="3">
    <location>
        <begin position="30"/>
        <end position="74"/>
    </location>
</feature>
<dbReference type="SUPFAM" id="SSF57959">
    <property type="entry name" value="Leucine zipper domain"/>
    <property type="match status" value="1"/>
</dbReference>
<evidence type="ECO:0000259" key="3">
    <source>
        <dbReference type="Pfam" id="PF00170"/>
    </source>
</evidence>
<sequence>MADTSTNKGMYNPHSNRGRRKQISEATTTRQQQLRNAQRALRARKQDYILDLEERIDDLIRENKALKKQVERLSARETPCLNENCTSQIQALQQKLSEMELLARSAVLNPPISMTVPIISERMVSLLTPPPVGLLNLNCDFVADESIVSIIDANFSKWLSAEECYGPIDVEPFKAKMKLIESLKEAGIVDRLFALFVVN</sequence>
<feature type="coiled-coil region" evidence="1">
    <location>
        <begin position="42"/>
        <end position="109"/>
    </location>
</feature>
<feature type="region of interest" description="Disordered" evidence="2">
    <location>
        <begin position="1"/>
        <end position="26"/>
    </location>
</feature>
<protein>
    <recommendedName>
        <fullName evidence="3">BZIP domain-containing protein</fullName>
    </recommendedName>
</protein>
<dbReference type="InterPro" id="IPR004827">
    <property type="entry name" value="bZIP"/>
</dbReference>
<dbReference type="InterPro" id="IPR046347">
    <property type="entry name" value="bZIP_sf"/>
</dbReference>
<keyword evidence="5" id="KW-1185">Reference proteome</keyword>